<name>A0AAE9ESP6_CAEBR</name>
<keyword evidence="1" id="KW-0175">Coiled coil</keyword>
<dbReference type="AlphaFoldDB" id="A0AAE9ESP6"/>
<accession>A0AAE9ESP6</accession>
<reference evidence="2 3" key="1">
    <citation type="submission" date="2022-04" db="EMBL/GenBank/DDBJ databases">
        <title>Chromosome-level reference genomes for two strains of Caenorhabditis briggsae: an improved platform for comparative genomics.</title>
        <authorList>
            <person name="Stevens L."/>
            <person name="Andersen E."/>
        </authorList>
    </citation>
    <scope>NUCLEOTIDE SEQUENCE [LARGE SCALE GENOMIC DNA]</scope>
    <source>
        <strain evidence="2">VX34</strain>
        <tissue evidence="2">Whole-organism</tissue>
    </source>
</reference>
<proteinExistence type="predicted"/>
<gene>
    <name evidence="2" type="ORF">L5515_010464</name>
</gene>
<keyword evidence="3" id="KW-1185">Reference proteome</keyword>
<dbReference type="EMBL" id="CP092623">
    <property type="protein sequence ID" value="UMM26992.1"/>
    <property type="molecule type" value="Genomic_DNA"/>
</dbReference>
<evidence type="ECO:0000256" key="1">
    <source>
        <dbReference type="SAM" id="Coils"/>
    </source>
</evidence>
<organism evidence="2 3">
    <name type="scientific">Caenorhabditis briggsae</name>
    <dbReference type="NCBI Taxonomy" id="6238"/>
    <lineage>
        <taxon>Eukaryota</taxon>
        <taxon>Metazoa</taxon>
        <taxon>Ecdysozoa</taxon>
        <taxon>Nematoda</taxon>
        <taxon>Chromadorea</taxon>
        <taxon>Rhabditida</taxon>
        <taxon>Rhabditina</taxon>
        <taxon>Rhabditomorpha</taxon>
        <taxon>Rhabditoidea</taxon>
        <taxon>Rhabditidae</taxon>
        <taxon>Peloderinae</taxon>
        <taxon>Caenorhabditis</taxon>
    </lineage>
</organism>
<evidence type="ECO:0000313" key="3">
    <source>
        <dbReference type="Proteomes" id="UP000829354"/>
    </source>
</evidence>
<evidence type="ECO:0000313" key="2">
    <source>
        <dbReference type="EMBL" id="UMM26992.1"/>
    </source>
</evidence>
<evidence type="ECO:0008006" key="4">
    <source>
        <dbReference type="Google" id="ProtNLM"/>
    </source>
</evidence>
<feature type="coiled-coil region" evidence="1">
    <location>
        <begin position="24"/>
        <end position="65"/>
    </location>
</feature>
<protein>
    <recommendedName>
        <fullName evidence="4">DUF38 domain-containing protein</fullName>
    </recommendedName>
</protein>
<sequence length="375" mass="45152">MVRHRLVDSLELYIKYEFLKRNTYEDAHQNLREMIRSNEEFQELRDNEEKLKNQENLQMKNLNLQKLIRMKNRKRRKENWRVLGRNSRKNMTHGLQAQNMLFSTADCLKLLLLRNSSFSYKKDLKYKTFPMKSVIIRRAYGKVKVQMLNPSKPCQNAEYWRCENSGCIVWHGYHARIDKSRRFQRMASAELERVLCSSSLDEIEFKTEDHNSWNPNVDPFFTLVKYMKMNLDEHCICTKKVSMELGWFGDTSKENNTLIKYLLKNMSEETLETIKFRKWNGSRLAERESVTLLAIEGTLLFSEQWRNAKEWDIQDRNIKTHPLNFLRFDIVHIPLETDKFLIFCDAMLETKFKNMCSRRAINMKWRRWKRSAISN</sequence>
<dbReference type="Proteomes" id="UP000829354">
    <property type="component" value="Chromosome IV"/>
</dbReference>